<sequence>MRVRLPIFHQGVKVPLRGDFGHCSPISLLNVSHEPLEYNVRLRVTAVATPNSAILILEIQLLSGGMSNSRPSSIKVRRWSQLSQRTVWVSARKSLKKVWRVGKCARSNWYLLSSNSSRVWKSSERMLRVASKEERCCLPWPKLCSRW</sequence>
<reference evidence="1 2" key="1">
    <citation type="journal article" date="2011" name="Appl. Environ. Microbiol.">
        <title>Contribution of a Sodium Ion Gradient to Energy Conservation during Fermentation in the Cyanobacterium Arthrospira (Spirulina) maxima CS-328.</title>
        <authorList>
            <person name="Carrieri D."/>
            <person name="Ananyev G."/>
            <person name="Lenz O."/>
            <person name="Bryant D.A."/>
            <person name="Dismukes G.C."/>
        </authorList>
    </citation>
    <scope>NUCLEOTIDE SEQUENCE [LARGE SCALE GENOMIC DNA]</scope>
    <source>
        <strain evidence="1 2">CS-328</strain>
    </source>
</reference>
<proteinExistence type="predicted"/>
<keyword evidence="2" id="KW-1185">Reference proteome</keyword>
<gene>
    <name evidence="1" type="ORF">AmaxDRAFT_0222</name>
</gene>
<name>B5VUH7_LIMMA</name>
<evidence type="ECO:0000313" key="2">
    <source>
        <dbReference type="Proteomes" id="UP000004061"/>
    </source>
</evidence>
<dbReference type="AlphaFoldDB" id="B5VUH7"/>
<evidence type="ECO:0000313" key="1">
    <source>
        <dbReference type="EMBL" id="EDZ97193.1"/>
    </source>
</evidence>
<organism evidence="1 2">
    <name type="scientific">Limnospira maxima CS-328</name>
    <dbReference type="NCBI Taxonomy" id="513049"/>
    <lineage>
        <taxon>Bacteria</taxon>
        <taxon>Bacillati</taxon>
        <taxon>Cyanobacteriota</taxon>
        <taxon>Cyanophyceae</taxon>
        <taxon>Oscillatoriophycideae</taxon>
        <taxon>Oscillatoriales</taxon>
        <taxon>Sirenicapillariaceae</taxon>
        <taxon>Limnospira</taxon>
    </lineage>
</organism>
<accession>B5VUH7</accession>
<comment type="caution">
    <text evidence="1">The sequence shown here is derived from an EMBL/GenBank/DDBJ whole genome shotgun (WGS) entry which is preliminary data.</text>
</comment>
<dbReference type="Proteomes" id="UP000004061">
    <property type="component" value="Unassembled WGS sequence"/>
</dbReference>
<dbReference type="EMBL" id="ABYK01000001">
    <property type="protein sequence ID" value="EDZ97193.1"/>
    <property type="molecule type" value="Genomic_DNA"/>
</dbReference>
<protein>
    <submittedName>
        <fullName evidence="1">Uncharacterized protein</fullName>
    </submittedName>
</protein>